<gene>
    <name evidence="1" type="ORF">ENV17_07910</name>
</gene>
<sequence length="351" mass="40057">MPVRLEIPPSPSLAVSWIREGYVLLRERGVEEVLESFPEELGGLLVGNDWKVLGKRFGRGESVSMAAVARRLAFEPSEGVVIRSRVGVHGQEVYQVIGSEEFVRLPYEGVMKDGYSLQLMKLERYQGVTALELGTIGKQVTAYADRYATFLLLAGLAATYAARTPRDYVFLLYDPVTLSSMEGSAELVLVIREAAKEALRKALEELGEWDEEYVTLRVVFNEELVKRAESHELRSLGFRAIRVRREAQSLKIYGDIPLTLFLEREVYRRKEFLYRINGALDRLAKPLSNYLKGRDPLGDGYHAFRALRSLYMYYETGSPAFLAQYNREVHAMVEVLPREDKRRQKYLCAVL</sequence>
<name>A0A7C4FG42_THEPE</name>
<reference evidence="1" key="1">
    <citation type="journal article" date="2020" name="mSystems">
        <title>Genome- and Community-Level Interaction Insights into Carbon Utilization and Element Cycling Functions of Hydrothermarchaeota in Hydrothermal Sediment.</title>
        <authorList>
            <person name="Zhou Z."/>
            <person name="Liu Y."/>
            <person name="Xu W."/>
            <person name="Pan J."/>
            <person name="Luo Z.H."/>
            <person name="Li M."/>
        </authorList>
    </citation>
    <scope>NUCLEOTIDE SEQUENCE [LARGE SCALE GENOMIC DNA]</scope>
    <source>
        <strain evidence="1">SpSt-735</strain>
    </source>
</reference>
<proteinExistence type="predicted"/>
<evidence type="ECO:0000313" key="1">
    <source>
        <dbReference type="EMBL" id="HGI44290.1"/>
    </source>
</evidence>
<dbReference type="EMBL" id="DTFI01000230">
    <property type="protein sequence ID" value="HGI44290.1"/>
    <property type="molecule type" value="Genomic_DNA"/>
</dbReference>
<organism evidence="1">
    <name type="scientific">Thermofilum pendens</name>
    <dbReference type="NCBI Taxonomy" id="2269"/>
    <lineage>
        <taxon>Archaea</taxon>
        <taxon>Thermoproteota</taxon>
        <taxon>Thermoprotei</taxon>
        <taxon>Thermofilales</taxon>
        <taxon>Thermofilaceae</taxon>
        <taxon>Thermofilum</taxon>
    </lineage>
</organism>
<dbReference type="AlphaFoldDB" id="A0A7C4FG42"/>
<protein>
    <submittedName>
        <fullName evidence="1">Uncharacterized protein</fullName>
    </submittedName>
</protein>
<comment type="caution">
    <text evidence="1">The sequence shown here is derived from an EMBL/GenBank/DDBJ whole genome shotgun (WGS) entry which is preliminary data.</text>
</comment>
<accession>A0A7C4FG42</accession>